<name>A0AA95EYB7_9BACL</name>
<feature type="chain" id="PRO_5041736743" evidence="1">
    <location>
        <begin position="25"/>
        <end position="279"/>
    </location>
</feature>
<dbReference type="Pfam" id="PF07833">
    <property type="entry name" value="Cu_amine_oxidN1"/>
    <property type="match status" value="1"/>
</dbReference>
<gene>
    <name evidence="3" type="ORF">P0Y55_16780</name>
</gene>
<keyword evidence="1" id="KW-0732">Signal</keyword>
<keyword evidence="4" id="KW-1185">Reference proteome</keyword>
<feature type="domain" description="Copper amine oxidase-like N-terminal" evidence="2">
    <location>
        <begin position="43"/>
        <end position="145"/>
    </location>
</feature>
<proteinExistence type="predicted"/>
<evidence type="ECO:0000259" key="2">
    <source>
        <dbReference type="Pfam" id="PF07833"/>
    </source>
</evidence>
<feature type="signal peptide" evidence="1">
    <location>
        <begin position="1"/>
        <end position="24"/>
    </location>
</feature>
<protein>
    <submittedName>
        <fullName evidence="3">Copper amine oxidase N-terminal domain-containing protein</fullName>
    </submittedName>
</protein>
<accession>A0AA95EYB7</accession>
<dbReference type="EMBL" id="CP119317">
    <property type="protein sequence ID" value="WEK54192.1"/>
    <property type="molecule type" value="Genomic_DNA"/>
</dbReference>
<dbReference type="Gene3D" id="3.30.457.10">
    <property type="entry name" value="Copper amine oxidase-like, N-terminal domain"/>
    <property type="match status" value="1"/>
</dbReference>
<dbReference type="InterPro" id="IPR012854">
    <property type="entry name" value="Cu_amine_oxidase-like_N"/>
</dbReference>
<evidence type="ECO:0000313" key="4">
    <source>
        <dbReference type="Proteomes" id="UP001178662"/>
    </source>
</evidence>
<reference evidence="3" key="1">
    <citation type="submission" date="2023-03" db="EMBL/GenBank/DDBJ databases">
        <title>Andean soil-derived lignocellulolytic bacterial consortium as a source of novel taxa and putative plastic-active enzymes.</title>
        <authorList>
            <person name="Diaz-Garcia L."/>
            <person name="Chuvochina M."/>
            <person name="Feuerriegel G."/>
            <person name="Bunk B."/>
            <person name="Sproer C."/>
            <person name="Streit W.R."/>
            <person name="Rodriguez L.M."/>
            <person name="Overmann J."/>
            <person name="Jimenez D.J."/>
        </authorList>
    </citation>
    <scope>NUCLEOTIDE SEQUENCE</scope>
    <source>
        <strain evidence="3">MAG 2441</strain>
    </source>
</reference>
<evidence type="ECO:0000256" key="1">
    <source>
        <dbReference type="SAM" id="SignalP"/>
    </source>
</evidence>
<dbReference type="SUPFAM" id="SSF55383">
    <property type="entry name" value="Copper amine oxidase, domain N"/>
    <property type="match status" value="1"/>
</dbReference>
<dbReference type="AlphaFoldDB" id="A0AA95EYB7"/>
<dbReference type="Proteomes" id="UP001178662">
    <property type="component" value="Chromosome"/>
</dbReference>
<sequence>MKKYMFLMLVVLLFLSTMPLSVSAQSLYKENEVLLKLNNGYVLYSDQTMPYVDKNNRTLIPLRMIGDLLGAEVKWDDKKKEAEVGYNKVKVNFTEGKKYFSKNGETVKMDTSVTIKDGTIMIPLRYIAEAFEMTLHWDKINRVVELIHPNLLSTKAFSHFDEMENRDDTFEGQFIPVKVEFVKGKTSDENKLLVSVRNTSTTTIEAEHMHRNARFYSDPNTEMGIDTHGYTASSGLTGINEQDIPAGAVFVDTVSMKSLDTSFDKHIKYLIFNYFNTKQ</sequence>
<dbReference type="InterPro" id="IPR036582">
    <property type="entry name" value="Mao_N_sf"/>
</dbReference>
<organism evidence="3 4">
    <name type="scientific">Candidatus Cohnella colombiensis</name>
    <dbReference type="NCBI Taxonomy" id="3121368"/>
    <lineage>
        <taxon>Bacteria</taxon>
        <taxon>Bacillati</taxon>
        <taxon>Bacillota</taxon>
        <taxon>Bacilli</taxon>
        <taxon>Bacillales</taxon>
        <taxon>Paenibacillaceae</taxon>
        <taxon>Cohnella</taxon>
    </lineage>
</organism>
<evidence type="ECO:0000313" key="3">
    <source>
        <dbReference type="EMBL" id="WEK54192.1"/>
    </source>
</evidence>